<dbReference type="InterPro" id="IPR006047">
    <property type="entry name" value="GH13_cat_dom"/>
</dbReference>
<dbReference type="AlphaFoldDB" id="A0A7I8D277"/>
<dbReference type="KEGG" id="sman:C12CBH8_15790"/>
<evidence type="ECO:0000313" key="5">
    <source>
        <dbReference type="Proteomes" id="UP000593890"/>
    </source>
</evidence>
<dbReference type="SMART" id="SM00642">
    <property type="entry name" value="Aamy"/>
    <property type="match status" value="1"/>
</dbReference>
<reference evidence="5" key="1">
    <citation type="submission" date="2020-07" db="EMBL/GenBank/DDBJ databases">
        <title>Complete genome sequencing of Clostridia bacterium strain 12CBH8.</title>
        <authorList>
            <person name="Sakamoto M."/>
            <person name="Murakami T."/>
            <person name="Mori H."/>
        </authorList>
    </citation>
    <scope>NUCLEOTIDE SEQUENCE [LARGE SCALE GENOMIC DNA]</scope>
    <source>
        <strain evidence="5">12CBH8</strain>
    </source>
</reference>
<accession>A0A7I8D277</accession>
<dbReference type="RefSeq" id="WP_215532971.1">
    <property type="nucleotide sequence ID" value="NZ_AP023321.1"/>
</dbReference>
<dbReference type="InterPro" id="IPR013780">
    <property type="entry name" value="Glyco_hydro_b"/>
</dbReference>
<dbReference type="SUPFAM" id="SSF51445">
    <property type="entry name" value="(Trans)glycosidases"/>
    <property type="match status" value="1"/>
</dbReference>
<dbReference type="InterPro" id="IPR017853">
    <property type="entry name" value="GH"/>
</dbReference>
<dbReference type="PANTHER" id="PTHR10357">
    <property type="entry name" value="ALPHA-AMYLASE FAMILY MEMBER"/>
    <property type="match status" value="1"/>
</dbReference>
<keyword evidence="5" id="KW-1185">Reference proteome</keyword>
<dbReference type="Gene3D" id="2.60.40.1180">
    <property type="entry name" value="Golgi alpha-mannosidase II"/>
    <property type="match status" value="1"/>
</dbReference>
<dbReference type="EMBL" id="AP023321">
    <property type="protein sequence ID" value="BCI60940.1"/>
    <property type="molecule type" value="Genomic_DNA"/>
</dbReference>
<evidence type="ECO:0000259" key="3">
    <source>
        <dbReference type="SMART" id="SM00642"/>
    </source>
</evidence>
<sequence>MNWADKAVFYHIYPLGFCGAPMDNDFMSSPQERIQKVADWAGHIADDLGCDALYLGPVFESDHHGYDTADYRLIDRRLGTNQGFREVVERLHNKGIRVVLDGVFHHTGRHFGPFVDVLQKRWDSAYKDWFFLNFDGDNAFHDGLWYDCWEGHQELVKLNLGHPDVRRYLLDSAEGWIREFDIDGIRLDVAYCLEPSFMQELSARCRSVKSGFFLLGEVVHMNDNLKRLLDPDMLHSVTNYECYKGLYSSFNDQNLFEIAHSLERLFGNQPWCLFTGKHLYNFADNHDVSRFATALKCPDQMEAAYTLLYTMPGIPSVYYGSEWGIPGDKKDGDGVLRPCLELEAQKECSLTQHLKKLAEVKKNHPALWEGDYQKEFLTNKQFAFSRNAEGESILIFINAEGQEGNFQLDRRVKGTELLTGQEVELEGNFCLPAYGSAVVKVE</sequence>
<evidence type="ECO:0000256" key="1">
    <source>
        <dbReference type="ARBA" id="ARBA00022801"/>
    </source>
</evidence>
<dbReference type="CDD" id="cd11353">
    <property type="entry name" value="AmyAc_euk_bac_CMD_like"/>
    <property type="match status" value="1"/>
</dbReference>
<keyword evidence="1" id="KW-0378">Hydrolase</keyword>
<gene>
    <name evidence="4" type="ORF">C12CBH8_15790</name>
</gene>
<feature type="domain" description="Glycosyl hydrolase family 13 catalytic" evidence="3">
    <location>
        <begin position="11"/>
        <end position="361"/>
    </location>
</feature>
<proteinExistence type="predicted"/>
<dbReference type="Proteomes" id="UP000593890">
    <property type="component" value="Chromosome"/>
</dbReference>
<organism evidence="4 5">
    <name type="scientific">Solibaculum mannosilyticum</name>
    <dbReference type="NCBI Taxonomy" id="2780922"/>
    <lineage>
        <taxon>Bacteria</taxon>
        <taxon>Bacillati</taxon>
        <taxon>Bacillota</taxon>
        <taxon>Clostridia</taxon>
        <taxon>Eubacteriales</taxon>
        <taxon>Oscillospiraceae</taxon>
        <taxon>Solibaculum</taxon>
    </lineage>
</organism>
<dbReference type="Gene3D" id="3.20.20.80">
    <property type="entry name" value="Glycosidases"/>
    <property type="match status" value="1"/>
</dbReference>
<evidence type="ECO:0000256" key="2">
    <source>
        <dbReference type="ARBA" id="ARBA00023295"/>
    </source>
</evidence>
<dbReference type="SUPFAM" id="SSF51011">
    <property type="entry name" value="Glycosyl hydrolase domain"/>
    <property type="match status" value="1"/>
</dbReference>
<dbReference type="GO" id="GO:0005975">
    <property type="term" value="P:carbohydrate metabolic process"/>
    <property type="evidence" value="ECO:0007669"/>
    <property type="project" value="InterPro"/>
</dbReference>
<name>A0A7I8D277_9FIRM</name>
<evidence type="ECO:0000313" key="4">
    <source>
        <dbReference type="EMBL" id="BCI60940.1"/>
    </source>
</evidence>
<dbReference type="GO" id="GO:0016798">
    <property type="term" value="F:hydrolase activity, acting on glycosyl bonds"/>
    <property type="evidence" value="ECO:0007669"/>
    <property type="project" value="UniProtKB-KW"/>
</dbReference>
<keyword evidence="2" id="KW-0326">Glycosidase</keyword>
<dbReference type="PANTHER" id="PTHR10357:SF210">
    <property type="entry name" value="MALTODEXTRIN GLUCOSIDASE"/>
    <property type="match status" value="1"/>
</dbReference>
<protein>
    <submittedName>
        <fullName evidence="4">Maltodextrin glucosidase</fullName>
    </submittedName>
</protein>
<dbReference type="Pfam" id="PF00128">
    <property type="entry name" value="Alpha-amylase"/>
    <property type="match status" value="1"/>
</dbReference>